<evidence type="ECO:0000313" key="3">
    <source>
        <dbReference type="Proteomes" id="UP000271227"/>
    </source>
</evidence>
<keyword evidence="3" id="KW-1185">Reference proteome</keyword>
<dbReference type="RefSeq" id="WP_245999006.1">
    <property type="nucleotide sequence ID" value="NZ_REFR01000010.1"/>
</dbReference>
<organism evidence="2 3">
    <name type="scientific">Eilatimonas milleporae</name>
    <dbReference type="NCBI Taxonomy" id="911205"/>
    <lineage>
        <taxon>Bacteria</taxon>
        <taxon>Pseudomonadati</taxon>
        <taxon>Pseudomonadota</taxon>
        <taxon>Alphaproteobacteria</taxon>
        <taxon>Kordiimonadales</taxon>
        <taxon>Kordiimonadaceae</taxon>
        <taxon>Eilatimonas</taxon>
    </lineage>
</organism>
<sequence>MIDTVQTDGRKTDRPRPGMAVPTPAQRRYLVRGLSEPGGKLPLFDIDGSRVKNSTVQACLKQGWCEPWYRNPLKPDWLVCRLTDTGRASIESDVASS</sequence>
<evidence type="ECO:0000256" key="1">
    <source>
        <dbReference type="SAM" id="MobiDB-lite"/>
    </source>
</evidence>
<dbReference type="Proteomes" id="UP000271227">
    <property type="component" value="Unassembled WGS sequence"/>
</dbReference>
<protein>
    <submittedName>
        <fullName evidence="2">Uncharacterized protein</fullName>
    </submittedName>
</protein>
<feature type="region of interest" description="Disordered" evidence="1">
    <location>
        <begin position="1"/>
        <end position="22"/>
    </location>
</feature>
<accession>A0A3M0CH90</accession>
<proteinExistence type="predicted"/>
<dbReference type="AlphaFoldDB" id="A0A3M0CH90"/>
<reference evidence="2 3" key="1">
    <citation type="submission" date="2018-10" db="EMBL/GenBank/DDBJ databases">
        <title>Genomic Encyclopedia of Archaeal and Bacterial Type Strains, Phase II (KMG-II): from individual species to whole genera.</title>
        <authorList>
            <person name="Goeker M."/>
        </authorList>
    </citation>
    <scope>NUCLEOTIDE SEQUENCE [LARGE SCALE GENOMIC DNA]</scope>
    <source>
        <strain evidence="2 3">DSM 25217</strain>
    </source>
</reference>
<evidence type="ECO:0000313" key="2">
    <source>
        <dbReference type="EMBL" id="RMB08981.1"/>
    </source>
</evidence>
<dbReference type="InParanoid" id="A0A3M0CH90"/>
<dbReference type="EMBL" id="REFR01000010">
    <property type="protein sequence ID" value="RMB08981.1"/>
    <property type="molecule type" value="Genomic_DNA"/>
</dbReference>
<gene>
    <name evidence="2" type="ORF">BXY39_1628</name>
</gene>
<comment type="caution">
    <text evidence="2">The sequence shown here is derived from an EMBL/GenBank/DDBJ whole genome shotgun (WGS) entry which is preliminary data.</text>
</comment>
<name>A0A3M0CH90_9PROT</name>